<dbReference type="PANTHER" id="PTHR12469:SF2">
    <property type="entry name" value="SUCCINATE DEHYDROGENASE ASSEMBLY FACTOR 2, MITOCHONDRIAL"/>
    <property type="match status" value="1"/>
</dbReference>
<evidence type="ECO:0000313" key="6">
    <source>
        <dbReference type="EMBL" id="RPB22523.1"/>
    </source>
</evidence>
<keyword evidence="3 4" id="KW-0143">Chaperone</keyword>
<comment type="function">
    <text evidence="4">Plays an essential role in the assembly of succinate dehydrogenase (SDH), an enzyme complex (also referred to as respiratory complex II) that is a component of both the tricarboxylic acid (TCA) cycle and the mitochondrial electron transport chain, and which couples the oxidation of succinate to fumarate with the reduction of ubiquinone (coenzyme Q) to ubiquinol. Required for flavinylation (covalent attachment of FAD) of the flavoprotein subunit of the SDH catalytic dimer.</text>
</comment>
<comment type="subunit">
    <text evidence="4">Interacts with the flavoprotein subunit within the SDH catalytic dimer.</text>
</comment>
<dbReference type="Pfam" id="PF03937">
    <property type="entry name" value="Sdh5"/>
    <property type="match status" value="1"/>
</dbReference>
<dbReference type="GO" id="GO:0005759">
    <property type="term" value="C:mitochondrial matrix"/>
    <property type="evidence" value="ECO:0007669"/>
    <property type="project" value="UniProtKB-SubCell"/>
</dbReference>
<dbReference type="Proteomes" id="UP000267821">
    <property type="component" value="Unassembled WGS sequence"/>
</dbReference>
<dbReference type="GO" id="GO:0006099">
    <property type="term" value="P:tricarboxylic acid cycle"/>
    <property type="evidence" value="ECO:0007669"/>
    <property type="project" value="TreeGrafter"/>
</dbReference>
<evidence type="ECO:0000256" key="4">
    <source>
        <dbReference type="HAMAP-Rule" id="MF_03057"/>
    </source>
</evidence>
<evidence type="ECO:0000256" key="3">
    <source>
        <dbReference type="ARBA" id="ARBA00023186"/>
    </source>
</evidence>
<evidence type="ECO:0000256" key="5">
    <source>
        <dbReference type="SAM" id="MobiDB-lite"/>
    </source>
</evidence>
<dbReference type="GO" id="GO:0034553">
    <property type="term" value="P:mitochondrial respiratory chain complex II assembly"/>
    <property type="evidence" value="ECO:0007669"/>
    <property type="project" value="TreeGrafter"/>
</dbReference>
<proteinExistence type="inferred from homology"/>
<feature type="compositionally biased region" description="Basic and acidic residues" evidence="5">
    <location>
        <begin position="267"/>
        <end position="285"/>
    </location>
</feature>
<dbReference type="InParanoid" id="A0A3N4LI12"/>
<dbReference type="GO" id="GO:0006121">
    <property type="term" value="P:mitochondrial electron transport, succinate to ubiquinone"/>
    <property type="evidence" value="ECO:0007669"/>
    <property type="project" value="UniProtKB-UniRule"/>
</dbReference>
<sequence length="305" mass="33924">MLTRTLRPLLQTIPRPAPASRTFTTAAALLKSKSNPKPNSPPQSPSSASSDYAHRESTTPLNPHLTNTTSTLHPSTPSIGAFPPPPEFLSTVSPSYNPLDSNPENTARLTGNTQDGLGSPTSSTPPYHTPTEVLTHLHTTFTIPPIPRSSEDLPTLRSRLQYQSRKRGILETDLLLSTFADKYLPEMTREQLLEYDKFLDENDWEIYYWCTQVPPSTSAEVQAVGMDTSGAGEWAQTVGRRKEPYRRPPERWRNSEILFMIRRHVEERKAGSGMKGEEGKKEGKEGSGLGQMPPVRTFEARGVVE</sequence>
<dbReference type="PANTHER" id="PTHR12469">
    <property type="entry name" value="PROTEIN EMI5 HOMOLOG, MITOCHONDRIAL"/>
    <property type="match status" value="1"/>
</dbReference>
<dbReference type="AlphaFoldDB" id="A0A3N4LI12"/>
<dbReference type="InterPro" id="IPR036714">
    <property type="entry name" value="SDH_sf"/>
</dbReference>
<feature type="compositionally biased region" description="Low complexity" evidence="5">
    <location>
        <begin position="119"/>
        <end position="131"/>
    </location>
</feature>
<dbReference type="STRING" id="1051890.A0A3N4LI12"/>
<feature type="region of interest" description="Disordered" evidence="5">
    <location>
        <begin position="267"/>
        <end position="305"/>
    </location>
</feature>
<name>A0A3N4LI12_9PEZI</name>
<keyword evidence="2 4" id="KW-0496">Mitochondrion</keyword>
<evidence type="ECO:0000256" key="1">
    <source>
        <dbReference type="ARBA" id="ARBA00004305"/>
    </source>
</evidence>
<feature type="region of interest" description="Disordered" evidence="5">
    <location>
        <begin position="1"/>
        <end position="131"/>
    </location>
</feature>
<dbReference type="SUPFAM" id="SSF109910">
    <property type="entry name" value="YgfY-like"/>
    <property type="match status" value="1"/>
</dbReference>
<evidence type="ECO:0000313" key="7">
    <source>
        <dbReference type="Proteomes" id="UP000267821"/>
    </source>
</evidence>
<dbReference type="InterPro" id="IPR028882">
    <property type="entry name" value="SDHAF2"/>
</dbReference>
<gene>
    <name evidence="6" type="ORF">L211DRAFT_826758</name>
</gene>
<dbReference type="EMBL" id="ML121551">
    <property type="protein sequence ID" value="RPB22523.1"/>
    <property type="molecule type" value="Genomic_DNA"/>
</dbReference>
<feature type="compositionally biased region" description="Polar residues" evidence="5">
    <location>
        <begin position="90"/>
        <end position="116"/>
    </location>
</feature>
<dbReference type="InterPro" id="IPR005631">
    <property type="entry name" value="SDH"/>
</dbReference>
<comment type="subcellular location">
    <subcellularLocation>
        <location evidence="1 4">Mitochondrion matrix</location>
    </subcellularLocation>
</comment>
<keyword evidence="7" id="KW-1185">Reference proteome</keyword>
<evidence type="ECO:0000256" key="2">
    <source>
        <dbReference type="ARBA" id="ARBA00023128"/>
    </source>
</evidence>
<dbReference type="OrthoDB" id="284292at2759"/>
<dbReference type="FunFam" id="1.10.150.250:FF:000002">
    <property type="entry name" value="Succinate dehydrogenase assembly factor 2, mitochondrial"/>
    <property type="match status" value="1"/>
</dbReference>
<comment type="similarity">
    <text evidence="4">Belongs to the SDHAF2 family.</text>
</comment>
<protein>
    <recommendedName>
        <fullName evidence="4">Succinate dehydrogenase assembly factor 2, mitochondrial</fullName>
        <shortName evidence="4">SDH assembly factor 2</shortName>
        <shortName evidence="4">SDHAF2</shortName>
    </recommendedName>
</protein>
<reference evidence="6 7" key="1">
    <citation type="journal article" date="2018" name="Nat. Ecol. Evol.">
        <title>Pezizomycetes genomes reveal the molecular basis of ectomycorrhizal truffle lifestyle.</title>
        <authorList>
            <person name="Murat C."/>
            <person name="Payen T."/>
            <person name="Noel B."/>
            <person name="Kuo A."/>
            <person name="Morin E."/>
            <person name="Chen J."/>
            <person name="Kohler A."/>
            <person name="Krizsan K."/>
            <person name="Balestrini R."/>
            <person name="Da Silva C."/>
            <person name="Montanini B."/>
            <person name="Hainaut M."/>
            <person name="Levati E."/>
            <person name="Barry K.W."/>
            <person name="Belfiori B."/>
            <person name="Cichocki N."/>
            <person name="Clum A."/>
            <person name="Dockter R.B."/>
            <person name="Fauchery L."/>
            <person name="Guy J."/>
            <person name="Iotti M."/>
            <person name="Le Tacon F."/>
            <person name="Lindquist E.A."/>
            <person name="Lipzen A."/>
            <person name="Malagnac F."/>
            <person name="Mello A."/>
            <person name="Molinier V."/>
            <person name="Miyauchi S."/>
            <person name="Poulain J."/>
            <person name="Riccioni C."/>
            <person name="Rubini A."/>
            <person name="Sitrit Y."/>
            <person name="Splivallo R."/>
            <person name="Traeger S."/>
            <person name="Wang M."/>
            <person name="Zifcakova L."/>
            <person name="Wipf D."/>
            <person name="Zambonelli A."/>
            <person name="Paolocci F."/>
            <person name="Nowrousian M."/>
            <person name="Ottonello S."/>
            <person name="Baldrian P."/>
            <person name="Spatafora J.W."/>
            <person name="Henrissat B."/>
            <person name="Nagy L.G."/>
            <person name="Aury J.M."/>
            <person name="Wincker P."/>
            <person name="Grigoriev I.V."/>
            <person name="Bonfante P."/>
            <person name="Martin F.M."/>
        </authorList>
    </citation>
    <scope>NUCLEOTIDE SEQUENCE [LARGE SCALE GENOMIC DNA]</scope>
    <source>
        <strain evidence="6 7">ATCC MYA-4762</strain>
    </source>
</reference>
<dbReference type="Gene3D" id="1.10.150.250">
    <property type="entry name" value="Flavinator of succinate dehydrogenase"/>
    <property type="match status" value="1"/>
</dbReference>
<accession>A0A3N4LI12</accession>
<organism evidence="6 7">
    <name type="scientific">Terfezia boudieri ATCC MYA-4762</name>
    <dbReference type="NCBI Taxonomy" id="1051890"/>
    <lineage>
        <taxon>Eukaryota</taxon>
        <taxon>Fungi</taxon>
        <taxon>Dikarya</taxon>
        <taxon>Ascomycota</taxon>
        <taxon>Pezizomycotina</taxon>
        <taxon>Pezizomycetes</taxon>
        <taxon>Pezizales</taxon>
        <taxon>Pezizaceae</taxon>
        <taxon>Terfezia</taxon>
    </lineage>
</organism>
<dbReference type="HAMAP" id="MF_03057">
    <property type="entry name" value="SDHAF2"/>
    <property type="match status" value="1"/>
</dbReference>
<feature type="compositionally biased region" description="Low complexity" evidence="5">
    <location>
        <begin position="58"/>
        <end position="78"/>
    </location>
</feature>